<dbReference type="Proteomes" id="UP000281915">
    <property type="component" value="Unassembled WGS sequence"/>
</dbReference>
<reference evidence="10 11" key="1">
    <citation type="submission" date="2018-10" db="EMBL/GenBank/DDBJ databases">
        <title>Phylogenomics of Brevibacillus.</title>
        <authorList>
            <person name="Dunlap C."/>
        </authorList>
    </citation>
    <scope>NUCLEOTIDE SEQUENCE [LARGE SCALE GENOMIC DNA]</scope>
    <source>
        <strain evidence="10 11">JCM 15085</strain>
    </source>
</reference>
<accession>A0A3M8CTK7</accession>
<dbReference type="InterPro" id="IPR046348">
    <property type="entry name" value="SIS_dom_sf"/>
</dbReference>
<dbReference type="SUPFAM" id="SSF53697">
    <property type="entry name" value="SIS domain"/>
    <property type="match status" value="1"/>
</dbReference>
<keyword evidence="6 8" id="KW-0413">Isomerase</keyword>
<gene>
    <name evidence="8" type="primary">pgi</name>
    <name evidence="10" type="ORF">EDM58_11790</name>
</gene>
<proteinExistence type="inferred from homology"/>
<keyword evidence="5 8" id="KW-0324">Glycolysis</keyword>
<dbReference type="UniPathway" id="UPA00138"/>
<dbReference type="NCBIfam" id="NF010697">
    <property type="entry name" value="PRK14097.1"/>
    <property type="match status" value="1"/>
</dbReference>
<comment type="caution">
    <text evidence="10">The sequence shown here is derived from an EMBL/GenBank/DDBJ whole genome shotgun (WGS) entry which is preliminary data.</text>
</comment>
<dbReference type="UniPathway" id="UPA00109">
    <property type="reaction ID" value="UER00181"/>
</dbReference>
<dbReference type="PANTHER" id="PTHR11469">
    <property type="entry name" value="GLUCOSE-6-PHOSPHATE ISOMERASE"/>
    <property type="match status" value="1"/>
</dbReference>
<dbReference type="InterPro" id="IPR001672">
    <property type="entry name" value="G6P_Isomerase"/>
</dbReference>
<comment type="similarity">
    <text evidence="2 8 9">Belongs to the GPI family.</text>
</comment>
<dbReference type="EC" id="5.3.1.9" evidence="8"/>
<dbReference type="GO" id="GO:0006094">
    <property type="term" value="P:gluconeogenesis"/>
    <property type="evidence" value="ECO:0007669"/>
    <property type="project" value="UniProtKB-UniRule"/>
</dbReference>
<dbReference type="InterPro" id="IPR035482">
    <property type="entry name" value="SIS_PGI_2"/>
</dbReference>
<dbReference type="InterPro" id="IPR035476">
    <property type="entry name" value="SIS_PGI_1"/>
</dbReference>
<dbReference type="GO" id="GO:0005829">
    <property type="term" value="C:cytosol"/>
    <property type="evidence" value="ECO:0007669"/>
    <property type="project" value="TreeGrafter"/>
</dbReference>
<dbReference type="PROSITE" id="PS00174">
    <property type="entry name" value="P_GLUCOSE_ISOMERASE_2"/>
    <property type="match status" value="1"/>
</dbReference>
<comment type="catalytic activity">
    <reaction evidence="7 8 9">
        <text>alpha-D-glucose 6-phosphate = beta-D-fructose 6-phosphate</text>
        <dbReference type="Rhea" id="RHEA:11816"/>
        <dbReference type="ChEBI" id="CHEBI:57634"/>
        <dbReference type="ChEBI" id="CHEBI:58225"/>
        <dbReference type="EC" id="5.3.1.9"/>
    </reaction>
</comment>
<comment type="pathway">
    <text evidence="8">Carbohydrate biosynthesis; gluconeogenesis.</text>
</comment>
<dbReference type="FunFam" id="3.40.50.10490:FF:000016">
    <property type="entry name" value="Glucose-6-phosphate isomerase"/>
    <property type="match status" value="1"/>
</dbReference>
<feature type="active site" description="Proton donor" evidence="8">
    <location>
        <position position="291"/>
    </location>
</feature>
<dbReference type="PANTHER" id="PTHR11469:SF1">
    <property type="entry name" value="GLUCOSE-6-PHOSPHATE ISOMERASE"/>
    <property type="match status" value="1"/>
</dbReference>
<feature type="active site" evidence="8">
    <location>
        <position position="426"/>
    </location>
</feature>
<keyword evidence="3 8" id="KW-0312">Gluconeogenesis</keyword>
<dbReference type="GO" id="GO:0004347">
    <property type="term" value="F:glucose-6-phosphate isomerase activity"/>
    <property type="evidence" value="ECO:0007669"/>
    <property type="project" value="UniProtKB-UniRule"/>
</dbReference>
<dbReference type="PROSITE" id="PS00765">
    <property type="entry name" value="P_GLUCOSE_ISOMERASE_1"/>
    <property type="match status" value="1"/>
</dbReference>
<dbReference type="InterPro" id="IPR018189">
    <property type="entry name" value="Phosphoglucose_isomerase_CS"/>
</dbReference>
<evidence type="ECO:0000256" key="3">
    <source>
        <dbReference type="ARBA" id="ARBA00022432"/>
    </source>
</evidence>
<evidence type="ECO:0000313" key="11">
    <source>
        <dbReference type="Proteomes" id="UP000281915"/>
    </source>
</evidence>
<dbReference type="CDD" id="cd05015">
    <property type="entry name" value="SIS_PGI_1"/>
    <property type="match status" value="1"/>
</dbReference>
<keyword evidence="4 8" id="KW-0963">Cytoplasm</keyword>
<sequence>MSQAIRFDYSHARAFVQSDEWEKLAKPIFQAHEMLHKRTGPGSNYLGWMDWPVQYDRAEYNRIKRTAARIQADSDVLLIIGIGGSCLGAKAALDFLNHSFYNLLPASKRSTPEIHFVGNNISPVYLAHLMEVLEGKRVSINVISKSGTTLEPAIAFRLFRDWLEKKLGREEARKRIYVTTDKARGALRKLADGEGYETFAIPDDIGGRFSVLTPVGLLPIAVSGVDIDALLQGAADARMNYLVPDIEENACYQYAGIRNILYGKGKQVEIVVNYEPRFRSFAEWWKQLFGESEGKEGKGLFPASAEFSADLHSLGQYIQDGMRLLFETVISVKRPAIDVRIQPDGEEVDGLHFLSGKTMNEVNQKAFAGTMLAHVDGGVPNLVVEIPEATAYYLGGLFYFFQKACGISGYLLGINPFDQPGVEAYKANMLALLGKPGYELQKAELEVRLRGK</sequence>
<organism evidence="10 11">
    <name type="scientific">Brevibacillus panacihumi</name>
    <dbReference type="NCBI Taxonomy" id="497735"/>
    <lineage>
        <taxon>Bacteria</taxon>
        <taxon>Bacillati</taxon>
        <taxon>Bacillota</taxon>
        <taxon>Bacilli</taxon>
        <taxon>Bacillales</taxon>
        <taxon>Paenibacillaceae</taxon>
        <taxon>Brevibacillus</taxon>
    </lineage>
</organism>
<dbReference type="RefSeq" id="WP_122913523.1">
    <property type="nucleotide sequence ID" value="NZ_RHHT01000026.1"/>
</dbReference>
<evidence type="ECO:0000256" key="1">
    <source>
        <dbReference type="ARBA" id="ARBA00004926"/>
    </source>
</evidence>
<dbReference type="HAMAP" id="MF_00473">
    <property type="entry name" value="G6P_isomerase"/>
    <property type="match status" value="1"/>
</dbReference>
<evidence type="ECO:0000256" key="7">
    <source>
        <dbReference type="ARBA" id="ARBA00029321"/>
    </source>
</evidence>
<comment type="subcellular location">
    <subcellularLocation>
        <location evidence="8">Cytoplasm</location>
    </subcellularLocation>
</comment>
<comment type="caution">
    <text evidence="8">Lacks conserved residue(s) required for the propagation of feature annotation.</text>
</comment>
<dbReference type="PRINTS" id="PR00662">
    <property type="entry name" value="G6PISOMERASE"/>
</dbReference>
<dbReference type="GO" id="GO:0006096">
    <property type="term" value="P:glycolytic process"/>
    <property type="evidence" value="ECO:0007669"/>
    <property type="project" value="UniProtKB-UniRule"/>
</dbReference>
<dbReference type="EMBL" id="RHHT01000026">
    <property type="protein sequence ID" value="RNB78185.1"/>
    <property type="molecule type" value="Genomic_DNA"/>
</dbReference>
<evidence type="ECO:0000256" key="8">
    <source>
        <dbReference type="HAMAP-Rule" id="MF_00473"/>
    </source>
</evidence>
<name>A0A3M8CTK7_9BACL</name>
<evidence type="ECO:0000256" key="2">
    <source>
        <dbReference type="ARBA" id="ARBA00006604"/>
    </source>
</evidence>
<dbReference type="Gene3D" id="3.40.50.10490">
    <property type="entry name" value="Glucose-6-phosphate isomerase like protein, domain 1"/>
    <property type="match status" value="2"/>
</dbReference>
<dbReference type="FunFam" id="3.40.50.10490:FF:000015">
    <property type="entry name" value="Glucose-6-phosphate isomerase"/>
    <property type="match status" value="1"/>
</dbReference>
<dbReference type="GO" id="GO:0097367">
    <property type="term" value="F:carbohydrate derivative binding"/>
    <property type="evidence" value="ECO:0007669"/>
    <property type="project" value="InterPro"/>
</dbReference>
<evidence type="ECO:0000256" key="9">
    <source>
        <dbReference type="RuleBase" id="RU000612"/>
    </source>
</evidence>
<dbReference type="GO" id="GO:0051156">
    <property type="term" value="P:glucose 6-phosphate metabolic process"/>
    <property type="evidence" value="ECO:0007669"/>
    <property type="project" value="TreeGrafter"/>
</dbReference>
<evidence type="ECO:0000256" key="5">
    <source>
        <dbReference type="ARBA" id="ARBA00023152"/>
    </source>
</evidence>
<dbReference type="AlphaFoldDB" id="A0A3M8CTK7"/>
<comment type="function">
    <text evidence="8">Catalyzes the reversible isomerization of glucose-6-phosphate to fructose-6-phosphate.</text>
</comment>
<evidence type="ECO:0000313" key="10">
    <source>
        <dbReference type="EMBL" id="RNB78185.1"/>
    </source>
</evidence>
<evidence type="ECO:0000256" key="4">
    <source>
        <dbReference type="ARBA" id="ARBA00022490"/>
    </source>
</evidence>
<dbReference type="Pfam" id="PF00342">
    <property type="entry name" value="PGI"/>
    <property type="match status" value="1"/>
</dbReference>
<protein>
    <recommendedName>
        <fullName evidence="8">Glucose-6-phosphate isomerase</fullName>
        <shortName evidence="8">GPI</shortName>
        <ecNumber evidence="8">5.3.1.9</ecNumber>
    </recommendedName>
    <alternativeName>
        <fullName evidence="8">Phosphoglucose isomerase</fullName>
        <shortName evidence="8">PGI</shortName>
    </alternativeName>
    <alternativeName>
        <fullName evidence="8">Phosphohexose isomerase</fullName>
        <shortName evidence="8">PHI</shortName>
    </alternativeName>
</protein>
<dbReference type="GO" id="GO:0048029">
    <property type="term" value="F:monosaccharide binding"/>
    <property type="evidence" value="ECO:0007669"/>
    <property type="project" value="TreeGrafter"/>
</dbReference>
<evidence type="ECO:0000256" key="6">
    <source>
        <dbReference type="ARBA" id="ARBA00023235"/>
    </source>
</evidence>
<dbReference type="PROSITE" id="PS51463">
    <property type="entry name" value="P_GLUCOSE_ISOMERASE_3"/>
    <property type="match status" value="1"/>
</dbReference>
<dbReference type="CDD" id="cd05016">
    <property type="entry name" value="SIS_PGI_2"/>
    <property type="match status" value="1"/>
</dbReference>
<comment type="pathway">
    <text evidence="1 8 9">Carbohydrate degradation; glycolysis; D-glyceraldehyde 3-phosphate and glycerone phosphate from D-glucose: step 2/4.</text>
</comment>